<gene>
    <name evidence="6 7" type="primary">rpsQ</name>
    <name evidence="7" type="ORF">GMA92_01840</name>
</gene>
<name>A0A6A8SGD5_9FIRM</name>
<keyword evidence="2 6" id="KW-0699">rRNA-binding</keyword>
<dbReference type="AlphaFoldDB" id="A0A6A8SGD5"/>
<dbReference type="PANTHER" id="PTHR10744">
    <property type="entry name" value="40S RIBOSOMAL PROTEIN S11 FAMILY MEMBER"/>
    <property type="match status" value="1"/>
</dbReference>
<dbReference type="InterPro" id="IPR000266">
    <property type="entry name" value="Ribosomal_uS17"/>
</dbReference>
<dbReference type="GO" id="GO:0019843">
    <property type="term" value="F:rRNA binding"/>
    <property type="evidence" value="ECO:0007669"/>
    <property type="project" value="UniProtKB-UniRule"/>
</dbReference>
<proteinExistence type="inferred from homology"/>
<evidence type="ECO:0000256" key="3">
    <source>
        <dbReference type="ARBA" id="ARBA00022884"/>
    </source>
</evidence>
<comment type="subunit">
    <text evidence="6">Part of the 30S ribosomal subunit.</text>
</comment>
<dbReference type="SUPFAM" id="SSF50249">
    <property type="entry name" value="Nucleic acid-binding proteins"/>
    <property type="match status" value="1"/>
</dbReference>
<evidence type="ECO:0000256" key="2">
    <source>
        <dbReference type="ARBA" id="ARBA00022730"/>
    </source>
</evidence>
<evidence type="ECO:0000313" key="8">
    <source>
        <dbReference type="Proteomes" id="UP000487649"/>
    </source>
</evidence>
<reference evidence="7 8" key="1">
    <citation type="journal article" date="2019" name="Nat. Med.">
        <title>A library of human gut bacterial isolates paired with longitudinal multiomics data enables mechanistic microbiome research.</title>
        <authorList>
            <person name="Poyet M."/>
            <person name="Groussin M."/>
            <person name="Gibbons S.M."/>
            <person name="Avila-Pacheco J."/>
            <person name="Jiang X."/>
            <person name="Kearney S.M."/>
            <person name="Perrotta A.R."/>
            <person name="Berdy B."/>
            <person name="Zhao S."/>
            <person name="Lieberman T.D."/>
            <person name="Swanson P.K."/>
            <person name="Smith M."/>
            <person name="Roesemann S."/>
            <person name="Alexander J.E."/>
            <person name="Rich S.A."/>
            <person name="Livny J."/>
            <person name="Vlamakis H."/>
            <person name="Clish C."/>
            <person name="Bullock K."/>
            <person name="Deik A."/>
            <person name="Scott J."/>
            <person name="Pierce K.A."/>
            <person name="Xavier R.J."/>
            <person name="Alm E.J."/>
        </authorList>
    </citation>
    <scope>NUCLEOTIDE SEQUENCE [LARGE SCALE GENOMIC DNA]</scope>
    <source>
        <strain evidence="7 8">BIOML-A198</strain>
    </source>
</reference>
<keyword evidence="4 6" id="KW-0689">Ribosomal protein</keyword>
<comment type="similarity">
    <text evidence="1 6">Belongs to the universal ribosomal protein uS17 family.</text>
</comment>
<accession>A0A6A8SGD5</accession>
<dbReference type="GO" id="GO:0022627">
    <property type="term" value="C:cytosolic small ribosomal subunit"/>
    <property type="evidence" value="ECO:0007669"/>
    <property type="project" value="UniProtKB-UniRule"/>
</dbReference>
<organism evidence="7 8">
    <name type="scientific">Turicibacter sanguinis</name>
    <dbReference type="NCBI Taxonomy" id="154288"/>
    <lineage>
        <taxon>Bacteria</taxon>
        <taxon>Bacillati</taxon>
        <taxon>Bacillota</taxon>
        <taxon>Erysipelotrichia</taxon>
        <taxon>Erysipelotrichales</taxon>
        <taxon>Turicibacteraceae</taxon>
        <taxon>Turicibacter</taxon>
    </lineage>
</organism>
<dbReference type="GO" id="GO:0003735">
    <property type="term" value="F:structural constituent of ribosome"/>
    <property type="evidence" value="ECO:0007669"/>
    <property type="project" value="UniProtKB-UniRule"/>
</dbReference>
<dbReference type="HAMAP" id="MF_01345_B">
    <property type="entry name" value="Ribosomal_uS17_B"/>
    <property type="match status" value="1"/>
</dbReference>
<evidence type="ECO:0000256" key="6">
    <source>
        <dbReference type="HAMAP-Rule" id="MF_01345"/>
    </source>
</evidence>
<dbReference type="Pfam" id="PF00366">
    <property type="entry name" value="Ribosomal_S17"/>
    <property type="match status" value="1"/>
</dbReference>
<dbReference type="PANTHER" id="PTHR10744:SF1">
    <property type="entry name" value="SMALL RIBOSOMAL SUBUNIT PROTEIN US17M"/>
    <property type="match status" value="1"/>
</dbReference>
<dbReference type="GO" id="GO:0006412">
    <property type="term" value="P:translation"/>
    <property type="evidence" value="ECO:0007669"/>
    <property type="project" value="UniProtKB-UniRule"/>
</dbReference>
<keyword evidence="5 6" id="KW-0687">Ribonucleoprotein</keyword>
<comment type="caution">
    <text evidence="7">The sequence shown here is derived from an EMBL/GenBank/DDBJ whole genome shotgun (WGS) entry which is preliminary data.</text>
</comment>
<dbReference type="CDD" id="cd00364">
    <property type="entry name" value="Ribosomal_uS17"/>
    <property type="match status" value="1"/>
</dbReference>
<evidence type="ECO:0000256" key="5">
    <source>
        <dbReference type="ARBA" id="ARBA00023274"/>
    </source>
</evidence>
<keyword evidence="3 6" id="KW-0694">RNA-binding</keyword>
<evidence type="ECO:0000313" key="7">
    <source>
        <dbReference type="EMBL" id="MTK20178.1"/>
    </source>
</evidence>
<dbReference type="NCBIfam" id="NF004123">
    <property type="entry name" value="PRK05610.1"/>
    <property type="match status" value="1"/>
</dbReference>
<dbReference type="Gene3D" id="2.40.50.140">
    <property type="entry name" value="Nucleic acid-binding proteins"/>
    <property type="match status" value="1"/>
</dbReference>
<evidence type="ECO:0000256" key="1">
    <source>
        <dbReference type="ARBA" id="ARBA00010254"/>
    </source>
</evidence>
<dbReference type="Proteomes" id="UP000487649">
    <property type="component" value="Unassembled WGS sequence"/>
</dbReference>
<evidence type="ECO:0000256" key="4">
    <source>
        <dbReference type="ARBA" id="ARBA00022980"/>
    </source>
</evidence>
<sequence>MMERTKKTFSGRVVSDKTDKTITVLIESYKVHPLYGKRVKYSKKYAAHDELNEAQVGDLVRIEECRPMSKTKKFRLVEIVEKAVII</sequence>
<dbReference type="InterPro" id="IPR012340">
    <property type="entry name" value="NA-bd_OB-fold"/>
</dbReference>
<dbReference type="OrthoDB" id="9811714at2"/>
<comment type="function">
    <text evidence="6">One of the primary rRNA binding proteins, it binds specifically to the 5'-end of 16S ribosomal RNA.</text>
</comment>
<dbReference type="InterPro" id="IPR019984">
    <property type="entry name" value="Ribosomal_uS17_bact/chlr"/>
</dbReference>
<dbReference type="EMBL" id="WMQE01000003">
    <property type="protein sequence ID" value="MTK20178.1"/>
    <property type="molecule type" value="Genomic_DNA"/>
</dbReference>
<dbReference type="PRINTS" id="PR00973">
    <property type="entry name" value="RIBOSOMALS17"/>
</dbReference>
<dbReference type="NCBIfam" id="TIGR03635">
    <property type="entry name" value="uS17_bact"/>
    <property type="match status" value="1"/>
</dbReference>
<protein>
    <recommendedName>
        <fullName evidence="6">Small ribosomal subunit protein uS17</fullName>
    </recommendedName>
</protein>